<dbReference type="InterPro" id="IPR055071">
    <property type="entry name" value="RA_PHLPP-like"/>
</dbReference>
<feature type="region of interest" description="Disordered" evidence="17">
    <location>
        <begin position="558"/>
        <end position="577"/>
    </location>
</feature>
<keyword evidence="22" id="KW-1185">Reference proteome</keyword>
<dbReference type="InterPro" id="IPR032675">
    <property type="entry name" value="LRR_dom_sf"/>
</dbReference>
<feature type="compositionally biased region" description="Low complexity" evidence="17">
    <location>
        <begin position="2093"/>
        <end position="2109"/>
    </location>
</feature>
<dbReference type="eggNOG" id="KOG0618">
    <property type="taxonomic scope" value="Eukaryota"/>
</dbReference>
<organism evidence="21 22">
    <name type="scientific">Arthroderma otae (strain ATCC MYA-4605 / CBS 113480)</name>
    <name type="common">Microsporum canis</name>
    <dbReference type="NCBI Taxonomy" id="554155"/>
    <lineage>
        <taxon>Eukaryota</taxon>
        <taxon>Fungi</taxon>
        <taxon>Dikarya</taxon>
        <taxon>Ascomycota</taxon>
        <taxon>Pezizomycotina</taxon>
        <taxon>Eurotiomycetes</taxon>
        <taxon>Eurotiomycetidae</taxon>
        <taxon>Onygenales</taxon>
        <taxon>Arthrodermataceae</taxon>
        <taxon>Microsporum</taxon>
    </lineage>
</organism>
<evidence type="ECO:0000256" key="8">
    <source>
        <dbReference type="ARBA" id="ARBA00022723"/>
    </source>
</evidence>
<dbReference type="GO" id="GO:0005524">
    <property type="term" value="F:ATP binding"/>
    <property type="evidence" value="ECO:0007669"/>
    <property type="project" value="UniProtKB-KW"/>
</dbReference>
<feature type="domain" description="Ras-associating" evidence="19">
    <location>
        <begin position="594"/>
        <end position="685"/>
    </location>
</feature>
<dbReference type="InterPro" id="IPR029787">
    <property type="entry name" value="Nucleotide_cyclase"/>
</dbReference>
<dbReference type="InterPro" id="IPR001054">
    <property type="entry name" value="A/G_cyclase"/>
</dbReference>
<dbReference type="EMBL" id="DS995704">
    <property type="protein sequence ID" value="EEQ32059.1"/>
    <property type="molecule type" value="Genomic_DNA"/>
</dbReference>
<proteinExistence type="inferred from homology"/>
<dbReference type="GO" id="GO:0005737">
    <property type="term" value="C:cytoplasm"/>
    <property type="evidence" value="ECO:0007669"/>
    <property type="project" value="TreeGrafter"/>
</dbReference>
<dbReference type="Gene3D" id="3.30.70.1230">
    <property type="entry name" value="Nucleotide cyclase"/>
    <property type="match status" value="1"/>
</dbReference>
<feature type="region of interest" description="Disordered" evidence="17">
    <location>
        <begin position="2071"/>
        <end position="2109"/>
    </location>
</feature>
<dbReference type="VEuPathDB" id="FungiDB:MCYG_04878"/>
<gene>
    <name evidence="21" type="ORF">MCYG_04878</name>
</gene>
<dbReference type="PROSITE" id="PS51746">
    <property type="entry name" value="PPM_2"/>
    <property type="match status" value="1"/>
</dbReference>
<dbReference type="InterPro" id="IPR001932">
    <property type="entry name" value="PPM-type_phosphatase-like_dom"/>
</dbReference>
<feature type="compositionally biased region" description="Low complexity" evidence="17">
    <location>
        <begin position="185"/>
        <end position="194"/>
    </location>
</feature>
<dbReference type="SMART" id="SM00314">
    <property type="entry name" value="RA"/>
    <property type="match status" value="1"/>
</dbReference>
<dbReference type="InterPro" id="IPR000159">
    <property type="entry name" value="RA_dom"/>
</dbReference>
<dbReference type="FunFam" id="3.80.10.10:FF:000305">
    <property type="entry name" value="Adenylate cyclase AcyA"/>
    <property type="match status" value="1"/>
</dbReference>
<dbReference type="SMART" id="SM00364">
    <property type="entry name" value="LRR_BAC"/>
    <property type="match status" value="10"/>
</dbReference>
<evidence type="ECO:0000256" key="15">
    <source>
        <dbReference type="ARBA" id="ARBA00032597"/>
    </source>
</evidence>
<dbReference type="Pfam" id="PF08509">
    <property type="entry name" value="Ad_cyc_g-alpha"/>
    <property type="match status" value="1"/>
</dbReference>
<evidence type="ECO:0000256" key="13">
    <source>
        <dbReference type="ARBA" id="ARBA00022998"/>
    </source>
</evidence>
<dbReference type="InterPro" id="IPR013716">
    <property type="entry name" value="Adenylate_cyclase_G-a-bd"/>
</dbReference>
<feature type="compositionally biased region" description="Low complexity" evidence="17">
    <location>
        <begin position="325"/>
        <end position="339"/>
    </location>
</feature>
<dbReference type="PROSITE" id="PS50125">
    <property type="entry name" value="GUANYLATE_CYCLASE_2"/>
    <property type="match status" value="1"/>
</dbReference>
<keyword evidence="10" id="KW-0547">Nucleotide-binding</keyword>
<feature type="domain" description="Guanylate cyclase" evidence="18">
    <location>
        <begin position="1715"/>
        <end position="1837"/>
    </location>
</feature>
<protein>
    <recommendedName>
        <fullName evidence="6">Adenylate cyclase</fullName>
        <ecNumber evidence="5">4.6.1.1</ecNumber>
    </recommendedName>
    <alternativeName>
        <fullName evidence="15">ATP pyrophosphate-lyase</fullName>
    </alternativeName>
    <alternativeName>
        <fullName evidence="16">Adenylyl cyclase</fullName>
    </alternativeName>
</protein>
<feature type="compositionally biased region" description="Polar residues" evidence="17">
    <location>
        <begin position="358"/>
        <end position="383"/>
    </location>
</feature>
<evidence type="ECO:0000256" key="9">
    <source>
        <dbReference type="ARBA" id="ARBA00022737"/>
    </source>
</evidence>
<dbReference type="GO" id="GO:0006171">
    <property type="term" value="P:cAMP biosynthetic process"/>
    <property type="evidence" value="ECO:0007669"/>
    <property type="project" value="UniProtKB-KW"/>
</dbReference>
<sequence length="2109" mass="233022">MSMPQDPTRYPDARNGSETSSTGSRRSEDTVKQDDSNSRARPSNRYREEGSDSSEVGAGATIASAFPTNSPNISPRERRTSYGFGNPKKVFNMISHREELVHPGKSTIPKLALVSHGPSATSSPKLPSDASQQRTFYHDSPELESSPSFEPFTSQAPSNSLRPDEDEDDGDNLRRPSVASATTVGSQGSRSSGGRFHKRLQGIFGDDFDQQDVSFPSTLRSSSRLSSSRPRTGSAGRVRKGSTNSLIDRTASPDPARPRTPIPSSEVTPWEYQDFKDIPNLGEAPVRQAPTDVSEPQPAIAPKVRPTHRLHLTGHRYTQSKEDPPSSANISSPIPSRPASGRDEIPPLMRSSREHSLQAPTPMSSSTTLGARSASPTPSTRSINVRDIRDQSSPYSSAPKRSFLDRIRWNKAPTNPLKNLPSSSKSVQDTGKVPSYFGAEPSSIIRGRKGSSDSNSRQWENNDPDRKKEGSTSKALSAIGPSRLRHGRRGKSGRERRDKNDVNNVFLDTNLGDMSGIVTHPDAISPTDTSVGIFGGSKPFLANGEALAPLDLIGTDDWHPPDSWQVKRPTEDGGTRLSSVADAGPEMDVDEDGHPFCIRVFRIDSTFATLSAGLNTTVTQLLEMLGRKSFLQEDLNNYEIVMRKNDLSRTLEPSERPILMQKRLLQQVGYHMSDRITEIGREDNSYICRFTFLPTKLGVYSNLDPELGFTDNQKYSHVDLEGRSVATIPLKLYKKASEIISLNLSKNLALDVPKDFIQSCINLREIRFTSNEAWHLPPSLSLASRLTYLDISNNRLEKLEHANLHKLKGLVSLKMANNKLSSLPANFWDFPSLRSLNLSSNNFRALPDFLGNLTSLVDLDISFNQIEDLPTIGQFTSLERLWVTNNSLSGPLVETFKGLTKLKEVDARFNNITSIDNMSSLPRLETLLVGHNAVSAFSGSFPRLRTLVLDHCPVTEFDITSPLPTLHSLNIASAKLVEFRDSLFANVPNLTKLILNTNHFVTLSPNIGSLKKLEHLNLAKNPLSILPASIGCLTELKSLNLRECNLNRLPAEIWYCLKLESLNVSSNVLEMFPKPAPSPPLPPSESSNSLTPMGTPLLRADSYDDVSGRSEDYDFRRPSHASTSRLQVGTPPDSTRKGSIPSMSSPGGRKSSNASRATAESRKDSTFSQRIASTFASSLRQLYLADNRLEDDIFHQIALLTELRVLNLSYNGLTDLPPGFIRRLQYLAELYLSGNELSSLPSDDLEESSNLKVLHLNGNKFQVLPAELCKINKLAVLDVGSNSLKYNISNWPYDWNWNWNHNLRYLNFSGNKRFGINPSSAYTPSLDGTPSTDLTDFSSLTYIRVLGLMDVTITIPTIPEETEDRRVRTSASLSGYIAYGLADSLGRNEHLSMMDMVVPRFRGSDMETIIGLFDGQPSMSGGSKIAKFLHENFTSTFMEELGKLRKQNGETPEDALRRTFLALNKDMATAAYKPVDDKESRHWDRNPTAAKLLNREDAFSGGVATVLYLQNMELFVANVGDAQALLVQGNGQFKHLTKNHDPAEASERERIRRAGGYVSRNGKLNDQLSVSRAFGHFHLVPSVIAAPSTVKITLTAQDEMIILASGQLWDYVTPNVVVDVARSERGDLMIASQKIRDLAISYGATNKLMVMIAGVHDLKRRERSKFRSTSLSRPSPLNDEHMFPLTKRAKRARDIPSDSTLARLGHVEAPTGELAIVFTDIKQSTSLWETYPLAMRSAIQIHNELFRRQLRLIGGFEVKTEGDAFMVSFSTATAALLWCFTCQMQLLEAPWPTEVLQTPSCRETYDDDGNLIYRGLSVRMGRMDYFGPMVNRASRISAVADGGQIFVSADFVTEMERTLEAFADYERTNSESSEDTFGDEALGQATRRELYQLSTQGFEVKDLGERKLKGLENPESVYLLYPHALSGRLSVQPDMVASGEASSPGTLGKNSTLNIDADMFWQLLKIALRLEAFCSALENPSGTILLEPDLQVINAIKARGDEIDDAAVMSLLEHQVARIETCTNTLTIRTMMQPFKPNDTLLDHAVPMADILQQLQSQLAEFKALKAQINLNEAPTTPPPSGYSLEMPESTISSAKSSALNLAAPSAPK</sequence>
<dbReference type="GO" id="GO:0000287">
    <property type="term" value="F:magnesium ion binding"/>
    <property type="evidence" value="ECO:0007669"/>
    <property type="project" value="InterPro"/>
</dbReference>
<keyword evidence="13" id="KW-0115">cAMP biosynthesis</keyword>
<dbReference type="InterPro" id="IPR036457">
    <property type="entry name" value="PPM-type-like_dom_sf"/>
</dbReference>
<evidence type="ECO:0000256" key="17">
    <source>
        <dbReference type="SAM" id="MobiDB-lite"/>
    </source>
</evidence>
<evidence type="ECO:0000313" key="22">
    <source>
        <dbReference type="Proteomes" id="UP000002035"/>
    </source>
</evidence>
<evidence type="ECO:0000256" key="6">
    <source>
        <dbReference type="ARBA" id="ARBA00021420"/>
    </source>
</evidence>
<dbReference type="Pfam" id="PF00211">
    <property type="entry name" value="Guanylate_cyc"/>
    <property type="match status" value="1"/>
</dbReference>
<feature type="domain" description="PPM-type phosphatase" evidence="20">
    <location>
        <begin position="1378"/>
        <end position="1655"/>
    </location>
</feature>
<dbReference type="EC" id="4.6.1.1" evidence="5"/>
<keyword evidence="8" id="KW-0479">Metal-binding</keyword>
<evidence type="ECO:0000256" key="14">
    <source>
        <dbReference type="ARBA" id="ARBA00023239"/>
    </source>
</evidence>
<feature type="compositionally biased region" description="Low complexity" evidence="17">
    <location>
        <begin position="143"/>
        <end position="154"/>
    </location>
</feature>
<dbReference type="SMART" id="SM00044">
    <property type="entry name" value="CYCc"/>
    <property type="match status" value="1"/>
</dbReference>
<dbReference type="SUPFAM" id="SSF55073">
    <property type="entry name" value="Nucleotide cyclase"/>
    <property type="match status" value="1"/>
</dbReference>
<keyword evidence="14" id="KW-0456">Lyase</keyword>
<dbReference type="CDD" id="cd17214">
    <property type="entry name" value="RA_CYR1_like"/>
    <property type="match status" value="1"/>
</dbReference>
<dbReference type="Proteomes" id="UP000002035">
    <property type="component" value="Unassembled WGS sequence"/>
</dbReference>
<feature type="compositionally biased region" description="Basic and acidic residues" evidence="17">
    <location>
        <begin position="25"/>
        <end position="38"/>
    </location>
</feature>
<dbReference type="Gene3D" id="3.80.10.10">
    <property type="entry name" value="Ribonuclease Inhibitor"/>
    <property type="match status" value="3"/>
</dbReference>
<evidence type="ECO:0000256" key="16">
    <source>
        <dbReference type="ARBA" id="ARBA00032637"/>
    </source>
</evidence>
<feature type="compositionally biased region" description="Basic residues" evidence="17">
    <location>
        <begin position="305"/>
        <end position="314"/>
    </location>
</feature>
<keyword evidence="9" id="KW-0677">Repeat</keyword>
<dbReference type="Pfam" id="PF13855">
    <property type="entry name" value="LRR_8"/>
    <property type="match status" value="1"/>
</dbReference>
<evidence type="ECO:0000256" key="11">
    <source>
        <dbReference type="ARBA" id="ARBA00022840"/>
    </source>
</evidence>
<dbReference type="InterPro" id="IPR055414">
    <property type="entry name" value="LRR_R13L4/SHOC2-like"/>
</dbReference>
<evidence type="ECO:0000256" key="1">
    <source>
        <dbReference type="ARBA" id="ARBA00001593"/>
    </source>
</evidence>
<dbReference type="Pfam" id="PF00481">
    <property type="entry name" value="PP2C"/>
    <property type="match status" value="1"/>
</dbReference>
<reference evidence="22" key="1">
    <citation type="journal article" date="2012" name="MBio">
        <title>Comparative genome analysis of Trichophyton rubrum and related dermatophytes reveals candidate genes involved in infection.</title>
        <authorList>
            <person name="Martinez D.A."/>
            <person name="Oliver B.G."/>
            <person name="Graeser Y."/>
            <person name="Goldberg J.M."/>
            <person name="Li W."/>
            <person name="Martinez-Rossi N.M."/>
            <person name="Monod M."/>
            <person name="Shelest E."/>
            <person name="Barton R.C."/>
            <person name="Birch E."/>
            <person name="Brakhage A.A."/>
            <person name="Chen Z."/>
            <person name="Gurr S.J."/>
            <person name="Heiman D."/>
            <person name="Heitman J."/>
            <person name="Kosti I."/>
            <person name="Rossi A."/>
            <person name="Saif S."/>
            <person name="Samalova M."/>
            <person name="Saunders C.W."/>
            <person name="Shea T."/>
            <person name="Summerbell R.C."/>
            <person name="Xu J."/>
            <person name="Young S."/>
            <person name="Zeng Q."/>
            <person name="Birren B.W."/>
            <person name="Cuomo C.A."/>
            <person name="White T.C."/>
        </authorList>
    </citation>
    <scope>NUCLEOTIDE SEQUENCE [LARGE SCALE GENOMIC DNA]</scope>
    <source>
        <strain evidence="22">ATCC MYA-4605 / CBS 113480</strain>
    </source>
</reference>
<comment type="catalytic activity">
    <reaction evidence="1">
        <text>ATP = 3',5'-cyclic AMP + diphosphate</text>
        <dbReference type="Rhea" id="RHEA:15389"/>
        <dbReference type="ChEBI" id="CHEBI:30616"/>
        <dbReference type="ChEBI" id="CHEBI:33019"/>
        <dbReference type="ChEBI" id="CHEBI:58165"/>
        <dbReference type="EC" id="4.6.1.1"/>
    </reaction>
</comment>
<feature type="region of interest" description="Disordered" evidence="17">
    <location>
        <begin position="1"/>
        <end position="88"/>
    </location>
</feature>
<dbReference type="GO" id="GO:0035556">
    <property type="term" value="P:intracellular signal transduction"/>
    <property type="evidence" value="ECO:0007669"/>
    <property type="project" value="InterPro"/>
</dbReference>
<dbReference type="SMART" id="SM00365">
    <property type="entry name" value="LRR_SD22"/>
    <property type="match status" value="4"/>
</dbReference>
<dbReference type="SMART" id="SM00332">
    <property type="entry name" value="PP2Cc"/>
    <property type="match status" value="1"/>
</dbReference>
<dbReference type="InterPro" id="IPR050216">
    <property type="entry name" value="LRR_domain-containing"/>
</dbReference>
<dbReference type="Pfam" id="PF23598">
    <property type="entry name" value="LRR_14"/>
    <property type="match status" value="1"/>
</dbReference>
<evidence type="ECO:0000256" key="5">
    <source>
        <dbReference type="ARBA" id="ARBA00012201"/>
    </source>
</evidence>
<name>C5FQA6_ARTOC</name>
<feature type="compositionally biased region" description="Polar residues" evidence="17">
    <location>
        <begin position="118"/>
        <end position="135"/>
    </location>
</feature>
<dbReference type="Pfam" id="PF23010">
    <property type="entry name" value="RA_3"/>
    <property type="match status" value="1"/>
</dbReference>
<feature type="compositionally biased region" description="Polar residues" evidence="17">
    <location>
        <begin position="1141"/>
        <end position="1158"/>
    </location>
</feature>
<dbReference type="PROSITE" id="PS50200">
    <property type="entry name" value="RA"/>
    <property type="match status" value="1"/>
</dbReference>
<dbReference type="SUPFAM" id="SSF52058">
    <property type="entry name" value="L domain-like"/>
    <property type="match status" value="2"/>
</dbReference>
<feature type="region of interest" description="Disordered" evidence="17">
    <location>
        <begin position="111"/>
        <end position="503"/>
    </location>
</feature>
<dbReference type="OMA" id="QQVGYEE"/>
<evidence type="ECO:0000256" key="10">
    <source>
        <dbReference type="ARBA" id="ARBA00022741"/>
    </source>
</evidence>
<dbReference type="CDD" id="cd07302">
    <property type="entry name" value="CHD"/>
    <property type="match status" value="1"/>
</dbReference>
<evidence type="ECO:0000259" key="20">
    <source>
        <dbReference type="PROSITE" id="PS51746"/>
    </source>
</evidence>
<accession>C5FQA6</accession>
<dbReference type="InterPro" id="IPR003591">
    <property type="entry name" value="Leu-rich_rpt_typical-subtyp"/>
</dbReference>
<keyword evidence="7" id="KW-0433">Leucine-rich repeat</keyword>
<evidence type="ECO:0000256" key="3">
    <source>
        <dbReference type="ARBA" id="ARBA00003896"/>
    </source>
</evidence>
<dbReference type="FunFam" id="3.80.10.10:FF:000220">
    <property type="entry name" value="Adenylate cyclase AcyA"/>
    <property type="match status" value="1"/>
</dbReference>
<dbReference type="HOGENOM" id="CLU_000430_4_0_1"/>
<feature type="compositionally biased region" description="Basic and acidic residues" evidence="17">
    <location>
        <begin position="340"/>
        <end position="356"/>
    </location>
</feature>
<feature type="compositionally biased region" description="Basic and acidic residues" evidence="17">
    <location>
        <begin position="1106"/>
        <end position="1117"/>
    </location>
</feature>
<dbReference type="RefSeq" id="XP_002847141.1">
    <property type="nucleotide sequence ID" value="XM_002847095.1"/>
</dbReference>
<feature type="region of interest" description="Disordered" evidence="17">
    <location>
        <begin position="1075"/>
        <end position="1165"/>
    </location>
</feature>
<keyword evidence="11" id="KW-0067">ATP-binding</keyword>
<dbReference type="SUPFAM" id="SSF81606">
    <property type="entry name" value="PP2C-like"/>
    <property type="match status" value="1"/>
</dbReference>
<dbReference type="OrthoDB" id="2021138at2759"/>
<comment type="similarity">
    <text evidence="4">Belongs to the adenylyl cyclase class-3 family.</text>
</comment>
<evidence type="ECO:0000256" key="4">
    <source>
        <dbReference type="ARBA" id="ARBA00005381"/>
    </source>
</evidence>
<comment type="cofactor">
    <cofactor evidence="2">
        <name>Mg(2+)</name>
        <dbReference type="ChEBI" id="CHEBI:18420"/>
    </cofactor>
</comment>
<dbReference type="CDD" id="cd00143">
    <property type="entry name" value="PP2Cc"/>
    <property type="match status" value="1"/>
</dbReference>
<feature type="compositionally biased region" description="Low complexity" evidence="17">
    <location>
        <begin position="216"/>
        <end position="232"/>
    </location>
</feature>
<evidence type="ECO:0000259" key="18">
    <source>
        <dbReference type="PROSITE" id="PS50125"/>
    </source>
</evidence>
<dbReference type="SMART" id="SM00369">
    <property type="entry name" value="LRR_TYP"/>
    <property type="match status" value="11"/>
</dbReference>
<evidence type="ECO:0000313" key="21">
    <source>
        <dbReference type="EMBL" id="EEQ32059.1"/>
    </source>
</evidence>
<evidence type="ECO:0000256" key="7">
    <source>
        <dbReference type="ARBA" id="ARBA00022614"/>
    </source>
</evidence>
<dbReference type="GeneID" id="9223746"/>
<dbReference type="FunFam" id="3.60.40.10:FF:000055">
    <property type="entry name" value="Adenylate cyclase AcyA"/>
    <property type="match status" value="1"/>
</dbReference>
<dbReference type="PANTHER" id="PTHR48051">
    <property type="match status" value="1"/>
</dbReference>
<dbReference type="FunFam" id="3.80.10.10:FF:000408">
    <property type="entry name" value="Adenylate cyclase"/>
    <property type="match status" value="1"/>
</dbReference>
<evidence type="ECO:0000256" key="12">
    <source>
        <dbReference type="ARBA" id="ARBA00022842"/>
    </source>
</evidence>
<dbReference type="Gene3D" id="3.60.40.10">
    <property type="entry name" value="PPM-type phosphatase domain"/>
    <property type="match status" value="1"/>
</dbReference>
<comment type="function">
    <text evidence="3">Plays essential roles in regulation of cellular metabolism by catalyzing the synthesis of a second messenger, cAMP.</text>
</comment>
<feature type="compositionally biased region" description="Basic and acidic residues" evidence="17">
    <location>
        <begin position="492"/>
        <end position="501"/>
    </location>
</feature>
<dbReference type="PANTHER" id="PTHR48051:SF1">
    <property type="entry name" value="RAS SUPPRESSOR PROTEIN 1"/>
    <property type="match status" value="1"/>
</dbReference>
<feature type="compositionally biased region" description="Polar residues" evidence="17">
    <location>
        <begin position="452"/>
        <end position="461"/>
    </location>
</feature>
<dbReference type="InterPro" id="IPR001611">
    <property type="entry name" value="Leu-rich_rpt"/>
</dbReference>
<evidence type="ECO:0000259" key="19">
    <source>
        <dbReference type="PROSITE" id="PS50200"/>
    </source>
</evidence>
<dbReference type="STRING" id="554155.C5FQA6"/>
<evidence type="ECO:0000256" key="2">
    <source>
        <dbReference type="ARBA" id="ARBA00001946"/>
    </source>
</evidence>
<feature type="compositionally biased region" description="Polar residues" evidence="17">
    <location>
        <begin position="412"/>
        <end position="429"/>
    </location>
</feature>
<keyword evidence="12" id="KW-0460">Magnesium</keyword>
<dbReference type="PROSITE" id="PS51450">
    <property type="entry name" value="LRR"/>
    <property type="match status" value="6"/>
</dbReference>
<dbReference type="GO" id="GO:0004016">
    <property type="term" value="F:adenylate cyclase activity"/>
    <property type="evidence" value="ECO:0007669"/>
    <property type="project" value="UniProtKB-EC"/>
</dbReference>